<dbReference type="InterPro" id="IPR051465">
    <property type="entry name" value="Cell_Envelope_Struct_Comp"/>
</dbReference>
<sequence>MKKITIITITLIIIFSIFNIGYGAITRNIKANFTVSDISGTNFKEITITPYDNYDDEDGDEKEYTIYLPTGYYIQGKSASFVADRNGRYPFTVYYGTTKKTFTYTVKGVENTGEDNDEDNDVDKKDISIDYSLMYDYEKKQTLFNIKLDKLRSVTTPGGTSETNEINYYIKDLKNNIPFDLTVTIDGHSYDFKIIKSGEFYLLIYISPVNYNDYSTVVEYKGYNFTNNEVYTTNPSKDIYDDNGNYQVSVKSGSSQHIFNFNITGIDYRRPFVDAGLFNRDKFYLEAEDDFGLDYMITFDGKYVPIKNTPAKETFTYDHDTEIRYNGEYIFVVVDKKGNRTVETVKVNSLRKPLKNRQIDYDVHDNNYAEKLFENIGLQYKSSKDEEEKLFDNILPAYMNGKSPDKFGPDLPISRAEMVTIFCRLNNLPYDNSAYLKAKFTDIQDHWARDYIAMGSSKKYVSGYKDKTFKPDNNVTRAEFCQMLTKISAYKSYLNAIPASNNTSYTDIKGHWAEKEIIKIAGRNLIESDSNFYPDKPITRGEVVHAINMLYGFSPSYIELGYTNTLYNKNFNFQDIYGHKYYNDIIISVVGMYREKIN</sequence>
<dbReference type="PROSITE" id="PS51272">
    <property type="entry name" value="SLH"/>
    <property type="match status" value="2"/>
</dbReference>
<accession>A0A974BGE8</accession>
<dbReference type="PANTHER" id="PTHR43308">
    <property type="entry name" value="OUTER MEMBRANE PROTEIN ALPHA-RELATED"/>
    <property type="match status" value="1"/>
</dbReference>
<keyword evidence="3" id="KW-1185">Reference proteome</keyword>
<dbReference type="Proteomes" id="UP000611629">
    <property type="component" value="Unassembled WGS sequence"/>
</dbReference>
<reference evidence="2" key="1">
    <citation type="submission" date="2020-07" db="EMBL/GenBank/DDBJ databases">
        <title>Genomic analysis of a strain of Sedimentibacter Hydroxybenzoicus DSM7310.</title>
        <authorList>
            <person name="Ma S."/>
        </authorList>
    </citation>
    <scope>NUCLEOTIDE SEQUENCE</scope>
    <source>
        <strain evidence="2">DSM 7310</strain>
    </source>
</reference>
<organism evidence="2 3">
    <name type="scientific">Sedimentibacter hydroxybenzoicus DSM 7310</name>
    <dbReference type="NCBI Taxonomy" id="1123245"/>
    <lineage>
        <taxon>Bacteria</taxon>
        <taxon>Bacillati</taxon>
        <taxon>Bacillota</taxon>
        <taxon>Tissierellia</taxon>
        <taxon>Sedimentibacter</taxon>
    </lineage>
</organism>
<name>A0A974BGE8_SEDHY</name>
<evidence type="ECO:0000259" key="1">
    <source>
        <dbReference type="PROSITE" id="PS51272"/>
    </source>
</evidence>
<gene>
    <name evidence="2" type="ORF">HZF24_00525</name>
</gene>
<evidence type="ECO:0000313" key="2">
    <source>
        <dbReference type="EMBL" id="NYB72618.1"/>
    </source>
</evidence>
<feature type="domain" description="SLH" evidence="1">
    <location>
        <begin position="435"/>
        <end position="498"/>
    </location>
</feature>
<dbReference type="AlphaFoldDB" id="A0A974BGE8"/>
<dbReference type="Pfam" id="PF00395">
    <property type="entry name" value="SLH"/>
    <property type="match status" value="3"/>
</dbReference>
<feature type="domain" description="SLH" evidence="1">
    <location>
        <begin position="500"/>
        <end position="561"/>
    </location>
</feature>
<comment type="caution">
    <text evidence="2">The sequence shown here is derived from an EMBL/GenBank/DDBJ whole genome shotgun (WGS) entry which is preliminary data.</text>
</comment>
<dbReference type="PANTHER" id="PTHR43308:SF5">
    <property type="entry name" value="S-LAYER PROTEIN _ PEPTIDOGLYCAN ENDO-BETA-N-ACETYLGLUCOSAMINIDASE"/>
    <property type="match status" value="1"/>
</dbReference>
<protein>
    <submittedName>
        <fullName evidence="2">S-layer homology domain-containing protein</fullName>
    </submittedName>
</protein>
<dbReference type="InterPro" id="IPR001119">
    <property type="entry name" value="SLH_dom"/>
</dbReference>
<evidence type="ECO:0000313" key="3">
    <source>
        <dbReference type="Proteomes" id="UP000611629"/>
    </source>
</evidence>
<dbReference type="RefSeq" id="WP_179236306.1">
    <property type="nucleotide sequence ID" value="NZ_JACBNQ010000001.1"/>
</dbReference>
<dbReference type="EMBL" id="JACBNQ010000001">
    <property type="protein sequence ID" value="NYB72618.1"/>
    <property type="molecule type" value="Genomic_DNA"/>
</dbReference>
<proteinExistence type="predicted"/>